<dbReference type="AlphaFoldDB" id="A0A3Q0IVE4"/>
<protein>
    <submittedName>
        <fullName evidence="2">Rho GTPase-activating protein 26-like</fullName>
    </submittedName>
</protein>
<reference evidence="2" key="1">
    <citation type="submission" date="2025-08" db="UniProtKB">
        <authorList>
            <consortium name="RefSeq"/>
        </authorList>
    </citation>
    <scope>IDENTIFICATION</scope>
</reference>
<dbReference type="Proteomes" id="UP000079169">
    <property type="component" value="Unplaced"/>
</dbReference>
<dbReference type="KEGG" id="dci:113466829"/>
<dbReference type="RefSeq" id="XP_026678335.1">
    <property type="nucleotide sequence ID" value="XM_026822534.1"/>
</dbReference>
<dbReference type="PaxDb" id="121845-A0A3Q0IVE4"/>
<keyword evidence="1" id="KW-1185">Reference proteome</keyword>
<name>A0A3Q0IVE4_DIACI</name>
<evidence type="ECO:0000313" key="2">
    <source>
        <dbReference type="RefSeq" id="XP_026678335.1"/>
    </source>
</evidence>
<evidence type="ECO:0000313" key="1">
    <source>
        <dbReference type="Proteomes" id="UP000079169"/>
    </source>
</evidence>
<gene>
    <name evidence="2" type="primary">LOC113466829</name>
</gene>
<dbReference type="GeneID" id="113466829"/>
<dbReference type="STRING" id="121845.A0A3Q0IVE4"/>
<sequence>MEKKAFGTTWTKHYCMYQRDKKEFIMIPYNQMTGKFVSILSQFISCTVLLNLDYVNSLLF</sequence>
<organism evidence="1 2">
    <name type="scientific">Diaphorina citri</name>
    <name type="common">Asian citrus psyllid</name>
    <dbReference type="NCBI Taxonomy" id="121845"/>
    <lineage>
        <taxon>Eukaryota</taxon>
        <taxon>Metazoa</taxon>
        <taxon>Ecdysozoa</taxon>
        <taxon>Arthropoda</taxon>
        <taxon>Hexapoda</taxon>
        <taxon>Insecta</taxon>
        <taxon>Pterygota</taxon>
        <taxon>Neoptera</taxon>
        <taxon>Paraneoptera</taxon>
        <taxon>Hemiptera</taxon>
        <taxon>Sternorrhyncha</taxon>
        <taxon>Psylloidea</taxon>
        <taxon>Psyllidae</taxon>
        <taxon>Diaphorininae</taxon>
        <taxon>Diaphorina</taxon>
    </lineage>
</organism>
<accession>A0A3Q0IVE4</accession>
<proteinExistence type="predicted"/>